<dbReference type="PANTHER" id="PTHR34205:SF2">
    <property type="entry name" value="DUF962 DOMAIN-CONTAINING PROTEIN"/>
    <property type="match status" value="1"/>
</dbReference>
<proteinExistence type="predicted"/>
<keyword evidence="1" id="KW-0472">Membrane</keyword>
<reference evidence="2 3" key="1">
    <citation type="submission" date="2018-03" db="EMBL/GenBank/DDBJ databases">
        <title>Draft Genome Sequences of the Obligatory Marine Myxobacteria Enhygromyxa salina SWB007.</title>
        <authorList>
            <person name="Poehlein A."/>
            <person name="Moghaddam J.A."/>
            <person name="Harms H."/>
            <person name="Alanjari M."/>
            <person name="Koenig G.M."/>
            <person name="Daniel R."/>
            <person name="Schaeberle T.F."/>
        </authorList>
    </citation>
    <scope>NUCLEOTIDE SEQUENCE [LARGE SCALE GENOMIC DNA]</scope>
    <source>
        <strain evidence="2 3">SWB007</strain>
    </source>
</reference>
<name>A0A2S9YPY9_9BACT</name>
<dbReference type="Proteomes" id="UP000238823">
    <property type="component" value="Unassembled WGS sequence"/>
</dbReference>
<dbReference type="OrthoDB" id="7356072at2"/>
<dbReference type="InterPro" id="IPR009305">
    <property type="entry name" value="Mpo1-like"/>
</dbReference>
<evidence type="ECO:0008006" key="4">
    <source>
        <dbReference type="Google" id="ProtNLM"/>
    </source>
</evidence>
<keyword evidence="1" id="KW-0812">Transmembrane</keyword>
<feature type="transmembrane region" description="Helical" evidence="1">
    <location>
        <begin position="27"/>
        <end position="45"/>
    </location>
</feature>
<dbReference type="EMBL" id="PVNL01000058">
    <property type="protein sequence ID" value="PRQ07161.1"/>
    <property type="molecule type" value="Genomic_DNA"/>
</dbReference>
<feature type="transmembrane region" description="Helical" evidence="1">
    <location>
        <begin position="80"/>
        <end position="105"/>
    </location>
</feature>
<evidence type="ECO:0000256" key="1">
    <source>
        <dbReference type="SAM" id="Phobius"/>
    </source>
</evidence>
<feature type="transmembrane region" description="Helical" evidence="1">
    <location>
        <begin position="51"/>
        <end position="68"/>
    </location>
</feature>
<comment type="caution">
    <text evidence="2">The sequence shown here is derived from an EMBL/GenBank/DDBJ whole genome shotgun (WGS) entry which is preliminary data.</text>
</comment>
<accession>A0A2S9YPY9</accession>
<evidence type="ECO:0000313" key="3">
    <source>
        <dbReference type="Proteomes" id="UP000238823"/>
    </source>
</evidence>
<organism evidence="2 3">
    <name type="scientific">Enhygromyxa salina</name>
    <dbReference type="NCBI Taxonomy" id="215803"/>
    <lineage>
        <taxon>Bacteria</taxon>
        <taxon>Pseudomonadati</taxon>
        <taxon>Myxococcota</taxon>
        <taxon>Polyangia</taxon>
        <taxon>Nannocystales</taxon>
        <taxon>Nannocystaceae</taxon>
        <taxon>Enhygromyxa</taxon>
    </lineage>
</organism>
<dbReference type="AlphaFoldDB" id="A0A2S9YPY9"/>
<gene>
    <name evidence="2" type="ORF">ENSA7_31760</name>
</gene>
<dbReference type="PANTHER" id="PTHR34205">
    <property type="entry name" value="TRANSMEMBRANE PROTEIN"/>
    <property type="match status" value="1"/>
</dbReference>
<sequence length="156" mass="17314">MADARFSSFSEFFPYYLGEHRNPTCRALHFVGTAGFFALVGWSLLSSPARFGPVLAAILALGVIGNLIERHRNAAPLMLGMIALGVWAQPWLLAGVVWAYLFAWIGHFKIEHNRPATFTYPLWSLMGDFKMWSMMAVGKLWSGDPIEALGLQVPDA</sequence>
<dbReference type="RefSeq" id="WP_106090177.1">
    <property type="nucleotide sequence ID" value="NZ_PVNL01000058.1"/>
</dbReference>
<dbReference type="Pfam" id="PF06127">
    <property type="entry name" value="Mpo1-like"/>
    <property type="match status" value="1"/>
</dbReference>
<keyword evidence="1" id="KW-1133">Transmembrane helix</keyword>
<evidence type="ECO:0000313" key="2">
    <source>
        <dbReference type="EMBL" id="PRQ07161.1"/>
    </source>
</evidence>
<protein>
    <recommendedName>
        <fullName evidence="4">DUF962 domain-containing protein</fullName>
    </recommendedName>
</protein>